<dbReference type="OrthoDB" id="9806522at2"/>
<dbReference type="InterPro" id="IPR016181">
    <property type="entry name" value="Acyl_CoA_acyltransferase"/>
</dbReference>
<name>A0A7Z0T9U0_9FUSO</name>
<comment type="similarity">
    <text evidence="2">Belongs to the cation diffusion facilitator (CDF) transporter (TC 2.A.4) family.</text>
</comment>
<dbReference type="Pfam" id="PF16916">
    <property type="entry name" value="ZT_dimer"/>
    <property type="match status" value="1"/>
</dbReference>
<reference evidence="9 10" key="1">
    <citation type="submission" date="2020-05" db="EMBL/GenBank/DDBJ databases">
        <title>Streptobacillus felis strain LHL191014123.</title>
        <authorList>
            <person name="Fawzy A."/>
            <person name="Rau J."/>
            <person name="Risse K."/>
            <person name="Schauerte N."/>
            <person name="Geiger C."/>
            <person name="Blom J."/>
            <person name="Imirzalioglu C."/>
            <person name="Falgenhauer J."/>
            <person name="Bach A."/>
            <person name="Herden C."/>
            <person name="Eisenberg T."/>
        </authorList>
    </citation>
    <scope>NUCLEOTIDE SEQUENCE [LARGE SCALE GENOMIC DNA]</scope>
    <source>
        <strain evidence="9 10">LHL191014123</strain>
    </source>
</reference>
<dbReference type="PROSITE" id="PS51186">
    <property type="entry name" value="GNAT"/>
    <property type="match status" value="1"/>
</dbReference>
<dbReference type="Pfam" id="PF01545">
    <property type="entry name" value="Cation_efflux"/>
    <property type="match status" value="1"/>
</dbReference>
<evidence type="ECO:0000313" key="10">
    <source>
        <dbReference type="Proteomes" id="UP000526184"/>
    </source>
</evidence>
<keyword evidence="4 7" id="KW-0812">Transmembrane</keyword>
<feature type="transmembrane region" description="Helical" evidence="7">
    <location>
        <begin position="230"/>
        <end position="249"/>
    </location>
</feature>
<accession>A0A7Z0T9U0</accession>
<dbReference type="Pfam" id="PF00583">
    <property type="entry name" value="Acetyltransf_1"/>
    <property type="match status" value="1"/>
</dbReference>
<evidence type="ECO:0000256" key="3">
    <source>
        <dbReference type="ARBA" id="ARBA00022448"/>
    </source>
</evidence>
<dbReference type="InterPro" id="IPR000182">
    <property type="entry name" value="GNAT_dom"/>
</dbReference>
<dbReference type="SUPFAM" id="SSF161111">
    <property type="entry name" value="Cation efflux protein transmembrane domain-like"/>
    <property type="match status" value="1"/>
</dbReference>
<dbReference type="NCBIfam" id="TIGR01297">
    <property type="entry name" value="CDF"/>
    <property type="match status" value="1"/>
</dbReference>
<dbReference type="Proteomes" id="UP000526184">
    <property type="component" value="Unassembled WGS sequence"/>
</dbReference>
<keyword evidence="9" id="KW-0808">Transferase</keyword>
<dbReference type="GO" id="GO:0016747">
    <property type="term" value="F:acyltransferase activity, transferring groups other than amino-acyl groups"/>
    <property type="evidence" value="ECO:0007669"/>
    <property type="project" value="InterPro"/>
</dbReference>
<dbReference type="GO" id="GO:0016020">
    <property type="term" value="C:membrane"/>
    <property type="evidence" value="ECO:0007669"/>
    <property type="project" value="UniProtKB-SubCell"/>
</dbReference>
<dbReference type="Gene3D" id="3.30.70.1350">
    <property type="entry name" value="Cation efflux protein, cytoplasmic domain"/>
    <property type="match status" value="1"/>
</dbReference>
<protein>
    <submittedName>
        <fullName evidence="9">GNAT family N-acetyltransferase</fullName>
    </submittedName>
</protein>
<feature type="transmembrane region" description="Helical" evidence="7">
    <location>
        <begin position="192"/>
        <end position="210"/>
    </location>
</feature>
<dbReference type="Gene3D" id="1.20.1510.10">
    <property type="entry name" value="Cation efflux protein transmembrane domain"/>
    <property type="match status" value="1"/>
</dbReference>
<dbReference type="RefSeq" id="WP_067321472.1">
    <property type="nucleotide sequence ID" value="NZ_CBCRWS010000012.1"/>
</dbReference>
<dbReference type="Gene3D" id="3.40.630.30">
    <property type="match status" value="1"/>
</dbReference>
<evidence type="ECO:0000256" key="7">
    <source>
        <dbReference type="SAM" id="Phobius"/>
    </source>
</evidence>
<evidence type="ECO:0000259" key="8">
    <source>
        <dbReference type="PROSITE" id="PS51186"/>
    </source>
</evidence>
<evidence type="ECO:0000256" key="6">
    <source>
        <dbReference type="ARBA" id="ARBA00023136"/>
    </source>
</evidence>
<dbReference type="InterPro" id="IPR027470">
    <property type="entry name" value="Cation_efflux_CTD"/>
</dbReference>
<evidence type="ECO:0000256" key="5">
    <source>
        <dbReference type="ARBA" id="ARBA00022989"/>
    </source>
</evidence>
<dbReference type="PANTHER" id="PTHR43840">
    <property type="entry name" value="MITOCHONDRIAL METAL TRANSPORTER 1-RELATED"/>
    <property type="match status" value="1"/>
</dbReference>
<sequence length="406" mass="46803">MKISKVEYKNLYEFKDIKDSENNIYYAISFEHRIFGYLIIKKEEKLVIDKIYIKEDYRNSGYGSRLLNYAIYDCINLGYDQVAVYKHKKVDNFLEKNDFIKLNDIYVRSNLKEEIEELNSTIKVSKISIVINTILAALKLFLGYSFTINSLIADGINSFADLINNILILIGANIGKSPHDDDHPFGHGKVESVFSLIIGVTIIYTSLGVLQKGIMMLARKEFNIINDKFLIIVIISTILLLIKLIQYFYVYFVSKKYTNPLINALLVDYNVDIIMSSAVIVGILISKYISPNMDALLSIIISGYLLFQGYKILKENTLILMDSQDENLLLNVKILTLEVKEIENIHDIYMTRVGKNVYVIADIRVKSDITLERAHEISVIAEKKIKYRYSNIKKVIYHIEPTYSEE</sequence>
<organism evidence="9 10">
    <name type="scientific">Streptobacillus felis</name>
    <dbReference type="NCBI Taxonomy" id="1384509"/>
    <lineage>
        <taxon>Bacteria</taxon>
        <taxon>Fusobacteriati</taxon>
        <taxon>Fusobacteriota</taxon>
        <taxon>Fusobacteriia</taxon>
        <taxon>Fusobacteriales</taxon>
        <taxon>Leptotrichiaceae</taxon>
        <taxon>Streptobacillus</taxon>
    </lineage>
</organism>
<comment type="subcellular location">
    <subcellularLocation>
        <location evidence="1">Membrane</location>
        <topology evidence="1">Multi-pass membrane protein</topology>
    </subcellularLocation>
</comment>
<feature type="transmembrane region" description="Helical" evidence="7">
    <location>
        <begin position="269"/>
        <end position="289"/>
    </location>
</feature>
<evidence type="ECO:0000313" key="9">
    <source>
        <dbReference type="EMBL" id="NYV27350.1"/>
    </source>
</evidence>
<feature type="domain" description="N-acetyltransferase" evidence="8">
    <location>
        <begin position="1"/>
        <end position="114"/>
    </location>
</feature>
<evidence type="ECO:0000256" key="2">
    <source>
        <dbReference type="ARBA" id="ARBA00008114"/>
    </source>
</evidence>
<dbReference type="PANTHER" id="PTHR43840:SF15">
    <property type="entry name" value="MITOCHONDRIAL METAL TRANSPORTER 1-RELATED"/>
    <property type="match status" value="1"/>
</dbReference>
<dbReference type="CDD" id="cd04301">
    <property type="entry name" value="NAT_SF"/>
    <property type="match status" value="1"/>
</dbReference>
<dbReference type="InterPro" id="IPR050291">
    <property type="entry name" value="CDF_Transporter"/>
</dbReference>
<evidence type="ECO:0000256" key="4">
    <source>
        <dbReference type="ARBA" id="ARBA00022692"/>
    </source>
</evidence>
<dbReference type="EMBL" id="JABMKT010000002">
    <property type="protein sequence ID" value="NYV27350.1"/>
    <property type="molecule type" value="Genomic_DNA"/>
</dbReference>
<dbReference type="InterPro" id="IPR058533">
    <property type="entry name" value="Cation_efflux_TM"/>
</dbReference>
<feature type="transmembrane region" description="Helical" evidence="7">
    <location>
        <begin position="129"/>
        <end position="152"/>
    </location>
</feature>
<dbReference type="AlphaFoldDB" id="A0A7Z0T9U0"/>
<keyword evidence="6 7" id="KW-0472">Membrane</keyword>
<keyword evidence="3" id="KW-0813">Transport</keyword>
<dbReference type="InterPro" id="IPR027469">
    <property type="entry name" value="Cation_efflux_TMD_sf"/>
</dbReference>
<keyword evidence="10" id="KW-1185">Reference proteome</keyword>
<dbReference type="SUPFAM" id="SSF55729">
    <property type="entry name" value="Acyl-CoA N-acyltransferases (Nat)"/>
    <property type="match status" value="1"/>
</dbReference>
<proteinExistence type="inferred from homology"/>
<dbReference type="InterPro" id="IPR036837">
    <property type="entry name" value="Cation_efflux_CTD_sf"/>
</dbReference>
<gene>
    <name evidence="9" type="ORF">HP397_00720</name>
</gene>
<dbReference type="GO" id="GO:0008324">
    <property type="term" value="F:monoatomic cation transmembrane transporter activity"/>
    <property type="evidence" value="ECO:0007669"/>
    <property type="project" value="InterPro"/>
</dbReference>
<keyword evidence="5 7" id="KW-1133">Transmembrane helix</keyword>
<evidence type="ECO:0000256" key="1">
    <source>
        <dbReference type="ARBA" id="ARBA00004141"/>
    </source>
</evidence>
<comment type="caution">
    <text evidence="9">The sequence shown here is derived from an EMBL/GenBank/DDBJ whole genome shotgun (WGS) entry which is preliminary data.</text>
</comment>
<dbReference type="InterPro" id="IPR002524">
    <property type="entry name" value="Cation_efflux"/>
</dbReference>
<dbReference type="SUPFAM" id="SSF160240">
    <property type="entry name" value="Cation efflux protein cytoplasmic domain-like"/>
    <property type="match status" value="1"/>
</dbReference>